<dbReference type="GO" id="GO:0034040">
    <property type="term" value="F:ATPase-coupled lipid transmembrane transporter activity"/>
    <property type="evidence" value="ECO:0007669"/>
    <property type="project" value="TreeGrafter"/>
</dbReference>
<evidence type="ECO:0000256" key="1">
    <source>
        <dbReference type="ARBA" id="ARBA00004651"/>
    </source>
</evidence>
<keyword evidence="8 9" id="KW-0472">Membrane</keyword>
<feature type="domain" description="ABC transmembrane type-1" evidence="11">
    <location>
        <begin position="27"/>
        <end position="306"/>
    </location>
</feature>
<evidence type="ECO:0000313" key="13">
    <source>
        <dbReference type="EMBL" id="QXR78231.1"/>
    </source>
</evidence>
<dbReference type="GO" id="GO:0005886">
    <property type="term" value="C:plasma membrane"/>
    <property type="evidence" value="ECO:0007669"/>
    <property type="project" value="UniProtKB-SubCell"/>
</dbReference>
<evidence type="ECO:0000256" key="8">
    <source>
        <dbReference type="ARBA" id="ARBA00023136"/>
    </source>
</evidence>
<sequence length="595" mass="66132">MKGFEKIEELVSLSPKVKGQIRYGMYLGVAAGVLTVMGLSCCAFAVTGIINTPINTAFWIWLIIGAVGLICGYFARNHADFITHKASFDLEVTLRQNLADVLARLPLGDVQSLGAGRIKKIMHDDVKGLHAAVADASPFVGVGVSQPLTALLVLLFVQWKIFLLVCFMFPFIWICMLWMTRDHKEQRQRYNQASEQINAAVIEFVQGMPVVRTFDSERVAFRRFTQKVNAFTDALEKWIGATKNASKANNIVISPLPTLMLIVVCAPIMLSAGWISLRDLVLGLMVGTMPVQAVRPLMYLSNMLNDAKAAAYRVCDILAMTPLAEPAFPKSPVDGNIEFENVTFSYDKENSTNQALKLINLKIPSKSFCAIVGASGSGKSTLARLIPRFWDVTTGEIRLGGIDIRNIDSRVLLQQVAFVFQEPFLIADTIAENIRLSRPDATDDEIKEAARRACAHDFISDLEQGYETDVGEHGIRLSGGQRQRITLARALISKAKVVILDEPTAWVDPESEEAIQKAIDELSQERTIIIIAHRLTTITHADQIVVLEKGEIVGVGRHEELLTSCNRYVKLWQSYQDTHNWHLRQNRLGGNNENI</sequence>
<feature type="transmembrane region" description="Helical" evidence="9">
    <location>
        <begin position="129"/>
        <end position="155"/>
    </location>
</feature>
<feature type="transmembrane region" description="Helical" evidence="9">
    <location>
        <begin position="56"/>
        <end position="75"/>
    </location>
</feature>
<dbReference type="InterPro" id="IPR036640">
    <property type="entry name" value="ABC1_TM_sf"/>
</dbReference>
<evidence type="ECO:0000256" key="4">
    <source>
        <dbReference type="ARBA" id="ARBA00022692"/>
    </source>
</evidence>
<dbReference type="SMART" id="SM00382">
    <property type="entry name" value="AAA"/>
    <property type="match status" value="1"/>
</dbReference>
<accession>A0A8F6XVX8</accession>
<name>A0A3R0XYJ3_SALET</name>
<dbReference type="EMBL" id="RVHM01000022">
    <property type="protein sequence ID" value="MLU98430.1"/>
    <property type="molecule type" value="Genomic_DNA"/>
</dbReference>
<keyword evidence="5" id="KW-0547">Nucleotide-binding</keyword>
<evidence type="ECO:0000256" key="5">
    <source>
        <dbReference type="ARBA" id="ARBA00022741"/>
    </source>
</evidence>
<dbReference type="FunFam" id="3.40.50.300:FF:000221">
    <property type="entry name" value="Multidrug ABC transporter ATP-binding protein"/>
    <property type="match status" value="1"/>
</dbReference>
<dbReference type="PROSITE" id="PS50929">
    <property type="entry name" value="ABC_TM1F"/>
    <property type="match status" value="1"/>
</dbReference>
<dbReference type="Proteomes" id="UP000885374">
    <property type="component" value="Unassembled WGS sequence"/>
</dbReference>
<dbReference type="InterPro" id="IPR011527">
    <property type="entry name" value="ABC1_TM_dom"/>
</dbReference>
<keyword evidence="6 12" id="KW-0067">ATP-binding</keyword>
<dbReference type="SUPFAM" id="SSF90123">
    <property type="entry name" value="ABC transporter transmembrane region"/>
    <property type="match status" value="1"/>
</dbReference>
<dbReference type="GO" id="GO:0016887">
    <property type="term" value="F:ATP hydrolysis activity"/>
    <property type="evidence" value="ECO:0007669"/>
    <property type="project" value="InterPro"/>
</dbReference>
<evidence type="ECO:0000256" key="3">
    <source>
        <dbReference type="ARBA" id="ARBA00022475"/>
    </source>
</evidence>
<keyword evidence="7 9" id="KW-1133">Transmembrane helix</keyword>
<dbReference type="EMBL" id="CP077710">
    <property type="protein sequence ID" value="QXR78231.1"/>
    <property type="molecule type" value="Genomic_DNA"/>
</dbReference>
<dbReference type="GO" id="GO:0005524">
    <property type="term" value="F:ATP binding"/>
    <property type="evidence" value="ECO:0007669"/>
    <property type="project" value="UniProtKB-KW"/>
</dbReference>
<proteinExistence type="predicted"/>
<feature type="transmembrane region" description="Helical" evidence="9">
    <location>
        <begin position="251"/>
        <end position="274"/>
    </location>
</feature>
<dbReference type="Gene3D" id="1.20.1560.10">
    <property type="entry name" value="ABC transporter type 1, transmembrane domain"/>
    <property type="match status" value="1"/>
</dbReference>
<dbReference type="PROSITE" id="PS00211">
    <property type="entry name" value="ABC_TRANSPORTER_1"/>
    <property type="match status" value="1"/>
</dbReference>
<keyword evidence="4 9" id="KW-0812">Transmembrane</keyword>
<dbReference type="InterPro" id="IPR027417">
    <property type="entry name" value="P-loop_NTPase"/>
</dbReference>
<dbReference type="InterPro" id="IPR039421">
    <property type="entry name" value="Type_1_exporter"/>
</dbReference>
<dbReference type="Gene3D" id="3.40.50.300">
    <property type="entry name" value="P-loop containing nucleotide triphosphate hydrolases"/>
    <property type="match status" value="1"/>
</dbReference>
<gene>
    <name evidence="13" type="ORF">DAX88_004435</name>
    <name evidence="12" type="ORF">DRU74_17135</name>
</gene>
<dbReference type="InterPro" id="IPR003439">
    <property type="entry name" value="ABC_transporter-like_ATP-bd"/>
</dbReference>
<keyword evidence="3" id="KW-1003">Cell membrane</keyword>
<evidence type="ECO:0000256" key="7">
    <source>
        <dbReference type="ARBA" id="ARBA00022989"/>
    </source>
</evidence>
<evidence type="ECO:0000259" key="11">
    <source>
        <dbReference type="PROSITE" id="PS50929"/>
    </source>
</evidence>
<reference evidence="12" key="2">
    <citation type="submission" date="2018-07" db="EMBL/GenBank/DDBJ databases">
        <authorList>
            <person name="Ashton P.M."/>
            <person name="Dallman T."/>
            <person name="Nair S."/>
            <person name="De Pinna E."/>
            <person name="Peters T."/>
            <person name="Grant K."/>
        </authorList>
    </citation>
    <scope>NUCLEOTIDE SEQUENCE [LARGE SCALE GENOMIC DNA]</scope>
    <source>
        <strain evidence="12">157339</strain>
    </source>
</reference>
<reference evidence="13" key="1">
    <citation type="submission" date="2018-04" db="EMBL/GenBank/DDBJ databases">
        <authorList>
            <person name="Bell R."/>
        </authorList>
    </citation>
    <scope>NUCLEOTIDE SEQUENCE</scope>
    <source>
        <strain evidence="13">CFSAN058540</strain>
    </source>
</reference>
<reference evidence="13" key="3">
    <citation type="submission" date="2021-05" db="EMBL/GenBank/DDBJ databases">
        <title>Whole genome sequencing of cultured pathogen.</title>
        <authorList>
            <person name="Hoffmann M."/>
            <person name="Balkey M."/>
            <person name="Luo Y."/>
        </authorList>
    </citation>
    <scope>NUCLEOTIDE SEQUENCE</scope>
    <source>
        <strain evidence="13">CFSAN058540</strain>
    </source>
</reference>
<dbReference type="PANTHER" id="PTHR24221:SF397">
    <property type="entry name" value="ABC TRANSPORTER, ATP-BINDING TRANSMEMBRANE PROTEIN"/>
    <property type="match status" value="1"/>
</dbReference>
<comment type="subcellular location">
    <subcellularLocation>
        <location evidence="1">Cell membrane</location>
        <topology evidence="1">Multi-pass membrane protein</topology>
    </subcellularLocation>
</comment>
<dbReference type="RefSeq" id="WP_108433784.1">
    <property type="nucleotide sequence ID" value="NZ_CP077710.1"/>
</dbReference>
<feature type="domain" description="ABC transporter" evidence="10">
    <location>
        <begin position="337"/>
        <end position="574"/>
    </location>
</feature>
<evidence type="ECO:0000256" key="2">
    <source>
        <dbReference type="ARBA" id="ARBA00022448"/>
    </source>
</evidence>
<accession>A0A3R0XYJ3</accession>
<dbReference type="PANTHER" id="PTHR24221">
    <property type="entry name" value="ATP-BINDING CASSETTE SUB-FAMILY B"/>
    <property type="match status" value="1"/>
</dbReference>
<evidence type="ECO:0000313" key="12">
    <source>
        <dbReference type="EMBL" id="MLU98430.1"/>
    </source>
</evidence>
<dbReference type="SUPFAM" id="SSF52540">
    <property type="entry name" value="P-loop containing nucleoside triphosphate hydrolases"/>
    <property type="match status" value="1"/>
</dbReference>
<feature type="transmembrane region" description="Helical" evidence="9">
    <location>
        <begin position="161"/>
        <end position="179"/>
    </location>
</feature>
<dbReference type="AlphaFoldDB" id="A0A3R0XYJ3"/>
<evidence type="ECO:0000256" key="9">
    <source>
        <dbReference type="SAM" id="Phobius"/>
    </source>
</evidence>
<evidence type="ECO:0000256" key="6">
    <source>
        <dbReference type="ARBA" id="ARBA00022840"/>
    </source>
</evidence>
<protein>
    <submittedName>
        <fullName evidence="12 13">ABC transporter ATP-binding protein</fullName>
    </submittedName>
</protein>
<keyword evidence="2" id="KW-0813">Transport</keyword>
<dbReference type="GO" id="GO:0140359">
    <property type="term" value="F:ABC-type transporter activity"/>
    <property type="evidence" value="ECO:0007669"/>
    <property type="project" value="InterPro"/>
</dbReference>
<dbReference type="InterPro" id="IPR017871">
    <property type="entry name" value="ABC_transporter-like_CS"/>
</dbReference>
<dbReference type="Pfam" id="PF00005">
    <property type="entry name" value="ABC_tran"/>
    <property type="match status" value="1"/>
</dbReference>
<dbReference type="InterPro" id="IPR003593">
    <property type="entry name" value="AAA+_ATPase"/>
</dbReference>
<feature type="transmembrane region" description="Helical" evidence="9">
    <location>
        <begin position="23"/>
        <end position="50"/>
    </location>
</feature>
<organism evidence="12">
    <name type="scientific">Salmonella enterica I</name>
    <dbReference type="NCBI Taxonomy" id="59201"/>
    <lineage>
        <taxon>Bacteria</taxon>
        <taxon>Pseudomonadati</taxon>
        <taxon>Pseudomonadota</taxon>
        <taxon>Gammaproteobacteria</taxon>
        <taxon>Enterobacterales</taxon>
        <taxon>Enterobacteriaceae</taxon>
        <taxon>Salmonella</taxon>
    </lineage>
</organism>
<dbReference type="PROSITE" id="PS50893">
    <property type="entry name" value="ABC_TRANSPORTER_2"/>
    <property type="match status" value="1"/>
</dbReference>
<dbReference type="Pfam" id="PF00664">
    <property type="entry name" value="ABC_membrane"/>
    <property type="match status" value="1"/>
</dbReference>
<evidence type="ECO:0000259" key="10">
    <source>
        <dbReference type="PROSITE" id="PS50893"/>
    </source>
</evidence>